<feature type="transmembrane region" description="Helical" evidence="6">
    <location>
        <begin position="69"/>
        <end position="89"/>
    </location>
</feature>
<dbReference type="EMBL" id="EQ974682">
    <property type="protein sequence ID" value="EEF28348.1"/>
    <property type="molecule type" value="Genomic_DNA"/>
</dbReference>
<dbReference type="PANTHER" id="PTHR47002:SF6">
    <property type="entry name" value="X INTRINSIC PROTEIN"/>
    <property type="match status" value="1"/>
</dbReference>
<dbReference type="InterPro" id="IPR000425">
    <property type="entry name" value="MIP"/>
</dbReference>
<evidence type="ECO:0000256" key="2">
    <source>
        <dbReference type="ARBA" id="ARBA00022692"/>
    </source>
</evidence>
<dbReference type="AlphaFoldDB" id="B9T716"/>
<name>B9T716_RICCO</name>
<evidence type="ECO:0000313" key="7">
    <source>
        <dbReference type="EMBL" id="EEF28348.1"/>
    </source>
</evidence>
<feature type="transmembrane region" description="Helical" evidence="6">
    <location>
        <begin position="162"/>
        <end position="182"/>
    </location>
</feature>
<dbReference type="Pfam" id="PF00230">
    <property type="entry name" value="MIP"/>
    <property type="match status" value="1"/>
</dbReference>
<dbReference type="eggNOG" id="KOG0223">
    <property type="taxonomic scope" value="Eukaryota"/>
</dbReference>
<feature type="transmembrane region" description="Helical" evidence="6">
    <location>
        <begin position="110"/>
        <end position="131"/>
    </location>
</feature>
<keyword evidence="2 5" id="KW-0812">Transmembrane</keyword>
<evidence type="ECO:0000256" key="1">
    <source>
        <dbReference type="ARBA" id="ARBA00004141"/>
    </source>
</evidence>
<dbReference type="Proteomes" id="UP000008311">
    <property type="component" value="Unassembled WGS sequence"/>
</dbReference>
<dbReference type="InterPro" id="IPR023271">
    <property type="entry name" value="Aquaporin-like"/>
</dbReference>
<dbReference type="Gene3D" id="1.20.1080.10">
    <property type="entry name" value="Glycerol uptake facilitator protein"/>
    <property type="match status" value="1"/>
</dbReference>
<evidence type="ECO:0000256" key="4">
    <source>
        <dbReference type="ARBA" id="ARBA00023136"/>
    </source>
</evidence>
<organism evidence="7 8">
    <name type="scientific">Ricinus communis</name>
    <name type="common">Castor bean</name>
    <dbReference type="NCBI Taxonomy" id="3988"/>
    <lineage>
        <taxon>Eukaryota</taxon>
        <taxon>Viridiplantae</taxon>
        <taxon>Streptophyta</taxon>
        <taxon>Embryophyta</taxon>
        <taxon>Tracheophyta</taxon>
        <taxon>Spermatophyta</taxon>
        <taxon>Magnoliopsida</taxon>
        <taxon>eudicotyledons</taxon>
        <taxon>Gunneridae</taxon>
        <taxon>Pentapetalae</taxon>
        <taxon>rosids</taxon>
        <taxon>fabids</taxon>
        <taxon>Malpighiales</taxon>
        <taxon>Euphorbiaceae</taxon>
        <taxon>Acalyphoideae</taxon>
        <taxon>Acalypheae</taxon>
        <taxon>Ricinus</taxon>
    </lineage>
</organism>
<keyword evidence="5" id="KW-0813">Transport</keyword>
<evidence type="ECO:0000256" key="5">
    <source>
        <dbReference type="RuleBase" id="RU000477"/>
    </source>
</evidence>
<keyword evidence="8" id="KW-1185">Reference proteome</keyword>
<dbReference type="STRING" id="3988.B9T716"/>
<feature type="transmembrane region" description="Helical" evidence="6">
    <location>
        <begin position="37"/>
        <end position="57"/>
    </location>
</feature>
<dbReference type="InParanoid" id="B9T716"/>
<proteinExistence type="inferred from homology"/>
<comment type="similarity">
    <text evidence="5">Belongs to the MIP/aquaporin (TC 1.A.8) family.</text>
</comment>
<reference evidence="8" key="1">
    <citation type="journal article" date="2010" name="Nat. Biotechnol.">
        <title>Draft genome sequence of the oilseed species Ricinus communis.</title>
        <authorList>
            <person name="Chan A.P."/>
            <person name="Crabtree J."/>
            <person name="Zhao Q."/>
            <person name="Lorenzi H."/>
            <person name="Orvis J."/>
            <person name="Puiu D."/>
            <person name="Melake-Berhan A."/>
            <person name="Jones K.M."/>
            <person name="Redman J."/>
            <person name="Chen G."/>
            <person name="Cahoon E.B."/>
            <person name="Gedil M."/>
            <person name="Stanke M."/>
            <person name="Haas B.J."/>
            <person name="Wortman J.R."/>
            <person name="Fraser-Liggett C.M."/>
            <person name="Ravel J."/>
            <person name="Rabinowicz P.D."/>
        </authorList>
    </citation>
    <scope>NUCLEOTIDE SEQUENCE [LARGE SCALE GENOMIC DNA]</scope>
    <source>
        <strain evidence="8">cv. Hale</strain>
    </source>
</reference>
<dbReference type="PRINTS" id="PR00783">
    <property type="entry name" value="MINTRINSICP"/>
</dbReference>
<dbReference type="GO" id="GO:0015267">
    <property type="term" value="F:channel activity"/>
    <property type="evidence" value="ECO:0007669"/>
    <property type="project" value="InterPro"/>
</dbReference>
<evidence type="ECO:0000256" key="3">
    <source>
        <dbReference type="ARBA" id="ARBA00022989"/>
    </source>
</evidence>
<evidence type="ECO:0000313" key="8">
    <source>
        <dbReference type="Proteomes" id="UP000008311"/>
    </source>
</evidence>
<dbReference type="PANTHER" id="PTHR47002">
    <property type="entry name" value="AQUAPORIN-LIKE"/>
    <property type="match status" value="1"/>
</dbReference>
<keyword evidence="4 6" id="KW-0472">Membrane</keyword>
<dbReference type="GO" id="GO:0016020">
    <property type="term" value="C:membrane"/>
    <property type="evidence" value="ECO:0007669"/>
    <property type="project" value="UniProtKB-SubCell"/>
</dbReference>
<evidence type="ECO:0000256" key="6">
    <source>
        <dbReference type="SAM" id="Phobius"/>
    </source>
</evidence>
<accession>B9T716</accession>
<comment type="subcellular location">
    <subcellularLocation>
        <location evidence="1">Membrane</location>
        <topology evidence="1">Multi-pass membrane protein</topology>
    </subcellularLocation>
</comment>
<keyword evidence="3 6" id="KW-1133">Transmembrane helix</keyword>
<sequence length="208" mass="22488">MSSQQAANVKDSSKYAMTTFLARIGAHEFFSPEMWRAVATELVATACLLFMLTTTIIACLESKETEPKLLIPIVVFVIVFLVLVVTVPLSGGHMSPVFTFIAALRGLISLVRALFYVLAQCVGSIMAYLVIKSVMDETVADKYALGGCMVNGNGAGVSTGTALVIEFACTFLVLYVAITVAFDKKMCQELGLAILIRQFGLKATIYYL</sequence>
<protein>
    <submittedName>
        <fullName evidence="7">Aquaporin transporter, putative</fullName>
    </submittedName>
</protein>
<gene>
    <name evidence="7" type="ORF">RCOM_0358190</name>
</gene>
<dbReference type="SUPFAM" id="SSF81338">
    <property type="entry name" value="Aquaporin-like"/>
    <property type="match status" value="1"/>
</dbReference>